<dbReference type="EMBL" id="SJPN01000003">
    <property type="protein sequence ID" value="TWU04843.1"/>
    <property type="molecule type" value="Genomic_DNA"/>
</dbReference>
<keyword evidence="2" id="KW-1185">Reference proteome</keyword>
<proteinExistence type="predicted"/>
<name>A0A5C6AY33_9BACT</name>
<dbReference type="AlphaFoldDB" id="A0A5C6AY33"/>
<accession>A0A5C6AY33</accession>
<protein>
    <submittedName>
        <fullName evidence="1">Uncharacterized protein</fullName>
    </submittedName>
</protein>
<gene>
    <name evidence="1" type="ORF">Pla52n_28880</name>
</gene>
<dbReference type="OrthoDB" id="271870at2"/>
<comment type="caution">
    <text evidence="1">The sequence shown here is derived from an EMBL/GenBank/DDBJ whole genome shotgun (WGS) entry which is preliminary data.</text>
</comment>
<sequence>MVAMDSNDPESVARASAIIRQHADMLGASVRNAIYISWLRLKDFDAVESKYRTFLDSALHDFHADQDEYMLSIDMGRATPSEQPIGDSAKDDVSEEQQIRVGVYVFWIGLAPERRNHETLEAEIRKIMGGQRRSPGSDSGFGIESEKLFDASNSLRNSL</sequence>
<reference evidence="1 2" key="1">
    <citation type="submission" date="2019-02" db="EMBL/GenBank/DDBJ databases">
        <title>Deep-cultivation of Planctomycetes and their phenomic and genomic characterization uncovers novel biology.</title>
        <authorList>
            <person name="Wiegand S."/>
            <person name="Jogler M."/>
            <person name="Boedeker C."/>
            <person name="Pinto D."/>
            <person name="Vollmers J."/>
            <person name="Rivas-Marin E."/>
            <person name="Kohn T."/>
            <person name="Peeters S.H."/>
            <person name="Heuer A."/>
            <person name="Rast P."/>
            <person name="Oberbeckmann S."/>
            <person name="Bunk B."/>
            <person name="Jeske O."/>
            <person name="Meyerdierks A."/>
            <person name="Storesund J.E."/>
            <person name="Kallscheuer N."/>
            <person name="Luecker S."/>
            <person name="Lage O.M."/>
            <person name="Pohl T."/>
            <person name="Merkel B.J."/>
            <person name="Hornburger P."/>
            <person name="Mueller R.-W."/>
            <person name="Bruemmer F."/>
            <person name="Labrenz M."/>
            <person name="Spormann A.M."/>
            <person name="Op Den Camp H."/>
            <person name="Overmann J."/>
            <person name="Amann R."/>
            <person name="Jetten M.S.M."/>
            <person name="Mascher T."/>
            <person name="Medema M.H."/>
            <person name="Devos D.P."/>
            <person name="Kaster A.-K."/>
            <person name="Ovreas L."/>
            <person name="Rohde M."/>
            <person name="Galperin M.Y."/>
            <person name="Jogler C."/>
        </authorList>
    </citation>
    <scope>NUCLEOTIDE SEQUENCE [LARGE SCALE GENOMIC DNA]</scope>
    <source>
        <strain evidence="1 2">Pla52n</strain>
    </source>
</reference>
<evidence type="ECO:0000313" key="1">
    <source>
        <dbReference type="EMBL" id="TWU04843.1"/>
    </source>
</evidence>
<dbReference type="Proteomes" id="UP000320176">
    <property type="component" value="Unassembled WGS sequence"/>
</dbReference>
<evidence type="ECO:0000313" key="2">
    <source>
        <dbReference type="Proteomes" id="UP000320176"/>
    </source>
</evidence>
<dbReference type="RefSeq" id="WP_146520188.1">
    <property type="nucleotide sequence ID" value="NZ_CP151726.1"/>
</dbReference>
<organism evidence="1 2">
    <name type="scientific">Stieleria varia</name>
    <dbReference type="NCBI Taxonomy" id="2528005"/>
    <lineage>
        <taxon>Bacteria</taxon>
        <taxon>Pseudomonadati</taxon>
        <taxon>Planctomycetota</taxon>
        <taxon>Planctomycetia</taxon>
        <taxon>Pirellulales</taxon>
        <taxon>Pirellulaceae</taxon>
        <taxon>Stieleria</taxon>
    </lineage>
</organism>